<dbReference type="EMBL" id="QMDX01000004">
    <property type="protein sequence ID" value="TSD14219.1"/>
    <property type="molecule type" value="Genomic_DNA"/>
</dbReference>
<keyword evidence="3" id="KW-1185">Reference proteome</keyword>
<dbReference type="RefSeq" id="WP_144261666.1">
    <property type="nucleotide sequence ID" value="NZ_QMDX01000004.1"/>
</dbReference>
<sequence>MAACRLEVVALAVLLVTAGCSGFGPASDPGDAGPTSSLTPVPVPDDDSRETLAPGLTADGVESPEALANGHAASLDTRSYRLIANRTVRYENGTLREQLLFDLSLGADRTYLVETATAGPEAPVFLGTPPAKAAFWSNGSVYTRRLTRDDETTYTRFRPIDGAGTWQYWARTVPFGGGLASPRGFFETTFSSVPTRVTGRAPESDTVSYRLAGDRATGSLPGVDDPRAVDLAATVTTNGLVRSLTLVYNGTIEGEPVRVRWTIRYENVGNTTVNRPSWTDRALDQEARPNAASKRSAT</sequence>
<reference evidence="2 3" key="1">
    <citation type="submission" date="2018-06" db="EMBL/GenBank/DDBJ databases">
        <title>Natronomonas sp. F16-60 a new haloarchaeon isolated from a solar saltern of Isla Cristina, Huelva, Spain.</title>
        <authorList>
            <person name="Duran-Viseras A."/>
            <person name="Sanchez-Porro C."/>
            <person name="Ventosa A."/>
        </authorList>
    </citation>
    <scope>NUCLEOTIDE SEQUENCE [LARGE SCALE GENOMIC DNA]</scope>
    <source>
        <strain evidence="2 3">F16-60</strain>
    </source>
</reference>
<evidence type="ECO:0000256" key="1">
    <source>
        <dbReference type="SAM" id="MobiDB-lite"/>
    </source>
</evidence>
<name>A0A554NA37_9EURY</name>
<dbReference type="AlphaFoldDB" id="A0A554NA37"/>
<accession>A0A554NA37</accession>
<proteinExistence type="predicted"/>
<comment type="caution">
    <text evidence="2">The sequence shown here is derived from an EMBL/GenBank/DDBJ whole genome shotgun (WGS) entry which is preliminary data.</text>
</comment>
<dbReference type="PROSITE" id="PS51257">
    <property type="entry name" value="PROKAR_LIPOPROTEIN"/>
    <property type="match status" value="1"/>
</dbReference>
<evidence type="ECO:0000313" key="2">
    <source>
        <dbReference type="EMBL" id="TSD14219.1"/>
    </source>
</evidence>
<feature type="region of interest" description="Disordered" evidence="1">
    <location>
        <begin position="274"/>
        <end position="298"/>
    </location>
</feature>
<protein>
    <submittedName>
        <fullName evidence="2">Uncharacterized protein</fullName>
    </submittedName>
</protein>
<dbReference type="OrthoDB" id="248642at2157"/>
<dbReference type="InParanoid" id="A0A554NA37"/>
<dbReference type="Proteomes" id="UP000319894">
    <property type="component" value="Unassembled WGS sequence"/>
</dbReference>
<feature type="region of interest" description="Disordered" evidence="1">
    <location>
        <begin position="26"/>
        <end position="50"/>
    </location>
</feature>
<gene>
    <name evidence="2" type="ORF">DP107_08170</name>
</gene>
<organism evidence="2 3">
    <name type="scientific">Haloglomus irregulare</name>
    <dbReference type="NCBI Taxonomy" id="2234134"/>
    <lineage>
        <taxon>Archaea</taxon>
        <taxon>Methanobacteriati</taxon>
        <taxon>Methanobacteriota</taxon>
        <taxon>Stenosarchaea group</taxon>
        <taxon>Halobacteria</taxon>
        <taxon>Halobacteriales</taxon>
        <taxon>Natronomonadaceae</taxon>
        <taxon>Haloglomus</taxon>
    </lineage>
</organism>
<evidence type="ECO:0000313" key="3">
    <source>
        <dbReference type="Proteomes" id="UP000319894"/>
    </source>
</evidence>